<keyword evidence="7" id="KW-0325">Glycoprotein</keyword>
<keyword evidence="3" id="KW-0732">Signal</keyword>
<dbReference type="Pfam" id="PF00090">
    <property type="entry name" value="TSP_1"/>
    <property type="match status" value="3"/>
</dbReference>
<keyword evidence="10" id="KW-0472">Membrane</keyword>
<dbReference type="Pfam" id="PF01400">
    <property type="entry name" value="Astacin"/>
    <property type="match status" value="1"/>
</dbReference>
<dbReference type="PRINTS" id="PR00480">
    <property type="entry name" value="ASTACIN"/>
</dbReference>
<evidence type="ECO:0000256" key="3">
    <source>
        <dbReference type="ARBA" id="ARBA00022729"/>
    </source>
</evidence>
<evidence type="ECO:0000256" key="6">
    <source>
        <dbReference type="ARBA" id="ARBA00023049"/>
    </source>
</evidence>
<keyword evidence="2 8" id="KW-0479">Metal-binding</keyword>
<feature type="binding site" evidence="8">
    <location>
        <position position="316"/>
    </location>
    <ligand>
        <name>Zn(2+)</name>
        <dbReference type="ChEBI" id="CHEBI:29105"/>
        <note>catalytic</note>
    </ligand>
</feature>
<dbReference type="Pfam" id="PF13517">
    <property type="entry name" value="FG-GAP_3"/>
    <property type="match status" value="1"/>
</dbReference>
<dbReference type="InterPro" id="IPR006026">
    <property type="entry name" value="Peptidase_Metallo"/>
</dbReference>
<dbReference type="SMART" id="SM00209">
    <property type="entry name" value="TSP1"/>
    <property type="match status" value="4"/>
</dbReference>
<evidence type="ECO:0000256" key="10">
    <source>
        <dbReference type="SAM" id="Phobius"/>
    </source>
</evidence>
<dbReference type="EMBL" id="CAWYQH010000035">
    <property type="protein sequence ID" value="CAK8676742.1"/>
    <property type="molecule type" value="Genomic_DNA"/>
</dbReference>
<reference evidence="12 13" key="1">
    <citation type="submission" date="2024-02" db="EMBL/GenBank/DDBJ databases">
        <authorList>
            <person name="Daric V."/>
            <person name="Darras S."/>
        </authorList>
    </citation>
    <scope>NUCLEOTIDE SEQUENCE [LARGE SCALE GENOMIC DNA]</scope>
</reference>
<keyword evidence="5 8" id="KW-0862">Zinc</keyword>
<name>A0ABP0FEH6_CLALP</name>
<keyword evidence="13" id="KW-1185">Reference proteome</keyword>
<dbReference type="PROSITE" id="PS51864">
    <property type="entry name" value="ASTACIN"/>
    <property type="match status" value="1"/>
</dbReference>
<evidence type="ECO:0000313" key="12">
    <source>
        <dbReference type="EMBL" id="CAK8676742.1"/>
    </source>
</evidence>
<keyword evidence="10" id="KW-0812">Transmembrane</keyword>
<proteinExistence type="predicted"/>
<organism evidence="12 13">
    <name type="scientific">Clavelina lepadiformis</name>
    <name type="common">Light-bulb sea squirt</name>
    <name type="synonym">Ascidia lepadiformis</name>
    <dbReference type="NCBI Taxonomy" id="159417"/>
    <lineage>
        <taxon>Eukaryota</taxon>
        <taxon>Metazoa</taxon>
        <taxon>Chordata</taxon>
        <taxon>Tunicata</taxon>
        <taxon>Ascidiacea</taxon>
        <taxon>Aplousobranchia</taxon>
        <taxon>Clavelinidae</taxon>
        <taxon>Clavelina</taxon>
    </lineage>
</organism>
<keyword evidence="1 9" id="KW-0645">Protease</keyword>
<comment type="caution">
    <text evidence="12">The sequence shown here is derived from an EMBL/GenBank/DDBJ whole genome shotgun (WGS) entry which is preliminary data.</text>
</comment>
<dbReference type="SMART" id="SM00235">
    <property type="entry name" value="ZnMc"/>
    <property type="match status" value="1"/>
</dbReference>
<evidence type="ECO:0000256" key="9">
    <source>
        <dbReference type="RuleBase" id="RU361183"/>
    </source>
</evidence>
<comment type="caution">
    <text evidence="8">Lacks conserved residue(s) required for the propagation of feature annotation.</text>
</comment>
<evidence type="ECO:0000256" key="7">
    <source>
        <dbReference type="ARBA" id="ARBA00023180"/>
    </source>
</evidence>
<dbReference type="InterPro" id="IPR036383">
    <property type="entry name" value="TSP1_rpt_sf"/>
</dbReference>
<evidence type="ECO:0000256" key="2">
    <source>
        <dbReference type="ARBA" id="ARBA00022723"/>
    </source>
</evidence>
<dbReference type="InterPro" id="IPR028994">
    <property type="entry name" value="Integrin_alpha_N"/>
</dbReference>
<dbReference type="PANTHER" id="PTHR10127:SF780">
    <property type="entry name" value="METALLOENDOPEPTIDASE"/>
    <property type="match status" value="1"/>
</dbReference>
<feature type="domain" description="Peptidase M12A" evidence="11">
    <location>
        <begin position="209"/>
        <end position="420"/>
    </location>
</feature>
<keyword evidence="4 9" id="KW-0378">Hydrolase</keyword>
<dbReference type="InterPro" id="IPR001506">
    <property type="entry name" value="Peptidase_M12A"/>
</dbReference>
<evidence type="ECO:0000259" key="11">
    <source>
        <dbReference type="PROSITE" id="PS51864"/>
    </source>
</evidence>
<accession>A0ABP0FEH6</accession>
<feature type="binding site" evidence="8">
    <location>
        <position position="326"/>
    </location>
    <ligand>
        <name>Zn(2+)</name>
        <dbReference type="ChEBI" id="CHEBI:29105"/>
        <note>catalytic</note>
    </ligand>
</feature>
<dbReference type="InterPro" id="IPR000884">
    <property type="entry name" value="TSP1_rpt"/>
</dbReference>
<dbReference type="SUPFAM" id="SSF69318">
    <property type="entry name" value="Integrin alpha N-terminal domain"/>
    <property type="match status" value="1"/>
</dbReference>
<keyword evidence="8" id="KW-1015">Disulfide bond</keyword>
<gene>
    <name evidence="12" type="ORF">CVLEPA_LOCUS6185</name>
</gene>
<dbReference type="Proteomes" id="UP001642483">
    <property type="component" value="Unassembled WGS sequence"/>
</dbReference>
<dbReference type="Gene3D" id="2.130.10.130">
    <property type="entry name" value="Integrin alpha, N-terminal"/>
    <property type="match status" value="1"/>
</dbReference>
<evidence type="ECO:0000256" key="5">
    <source>
        <dbReference type="ARBA" id="ARBA00022833"/>
    </source>
</evidence>
<sequence length="833" mass="93670">MKKRILVYYSGQSLQIKLHPTFLHLCWVFRMVTQDSIKTGGKSPASENIKRKGDKRTKIRQQHVGGGRRVTQRKQASQFSHKLKIAGCICCACGLIALTVVLVLTVNETESAASVACEAVASPDIEADQFQINLCNKLDCKFDTTVCSHSCPFGREEDKDGCAISCECGSTGTFEGDIYFDPETLPELLKTYFYDPNEEALSVYGGGSAAAPSAHDNRWPLSQDKRILVPYHFGKNIRHIEHVSTIQSAAEWLANNTCIDLFPLPDEELDKTPVKAHLLVTIGNGCTSKIGKTSGQAGYQHLSLGVSCYNRQIALHQLLHTMGFYHEQARSDRDAYIDIDFNNLPPDGVYNYRKMKEEKVIDLGFEYDFDSLMHYTSHTFALPNKLAFVKKSDGEPLLRNDIYPPSDTDIAELHALYKCQATEVRRGGFWAEWSSWSGCTHRCGLGYHSRYRKCLAEDGKYAFGCPGWGVDAKSCQSSRCEGTFLDWGPWAPCSKSCNDAGITYRIRDCDPVDTCLDHVQLYFQSSSCNDDIDCNNEIEITSSWQTWSHWELCARNFGDCIPGSKKRRTRACLTNLLQQSQDCPPDEFGSASPTGLQIQEFDCICTNPFLEGQGNWTAWGEWSSCTATCLGSRTRIRSCNTTIAKECLIGEPTQTEECGKQECDEVTGYFGNGLVSDSKVCLYGKLISGYLNNDRRKDLLCHYEDGWVRLYFASPDGRYPGVSWEGKTVFCKFSENMKLNYLKLQESYEYVADLNGDGMDDLLCHLKKRSFYVVLFNKGGRFESKHDWLRTRHFCNGGPDILAVHDINGDLKADLICGDHRNGFKEILLNTYN</sequence>
<evidence type="ECO:0000256" key="1">
    <source>
        <dbReference type="ARBA" id="ARBA00022670"/>
    </source>
</evidence>
<dbReference type="Gene3D" id="2.20.100.10">
    <property type="entry name" value="Thrombospondin type-1 (TSP1) repeat"/>
    <property type="match status" value="2"/>
</dbReference>
<feature type="transmembrane region" description="Helical" evidence="10">
    <location>
        <begin position="83"/>
        <end position="104"/>
    </location>
</feature>
<dbReference type="SUPFAM" id="SSF82895">
    <property type="entry name" value="TSP-1 type 1 repeat"/>
    <property type="match status" value="3"/>
</dbReference>
<evidence type="ECO:0000256" key="8">
    <source>
        <dbReference type="PROSITE-ProRule" id="PRU01211"/>
    </source>
</evidence>
<evidence type="ECO:0000313" key="13">
    <source>
        <dbReference type="Proteomes" id="UP001642483"/>
    </source>
</evidence>
<dbReference type="PROSITE" id="PS50092">
    <property type="entry name" value="TSP1"/>
    <property type="match status" value="3"/>
</dbReference>
<evidence type="ECO:0000256" key="4">
    <source>
        <dbReference type="ARBA" id="ARBA00022801"/>
    </source>
</evidence>
<dbReference type="InterPro" id="IPR013517">
    <property type="entry name" value="FG-GAP"/>
</dbReference>
<keyword evidence="6 9" id="KW-0482">Metalloprotease</keyword>
<feature type="binding site" evidence="8">
    <location>
        <position position="320"/>
    </location>
    <ligand>
        <name>Zn(2+)</name>
        <dbReference type="ChEBI" id="CHEBI:29105"/>
        <note>catalytic</note>
    </ligand>
</feature>
<dbReference type="EC" id="3.4.24.-" evidence="9"/>
<protein>
    <recommendedName>
        <fullName evidence="9">Metalloendopeptidase</fullName>
        <ecNumber evidence="9">3.4.24.-</ecNumber>
    </recommendedName>
</protein>
<dbReference type="PANTHER" id="PTHR10127">
    <property type="entry name" value="DISCOIDIN, CUB, EGF, LAMININ , AND ZINC METALLOPROTEASE DOMAIN CONTAINING"/>
    <property type="match status" value="1"/>
</dbReference>
<feature type="disulfide bond" evidence="8">
    <location>
        <begin position="286"/>
        <end position="308"/>
    </location>
</feature>
<dbReference type="InterPro" id="IPR024079">
    <property type="entry name" value="MetalloPept_cat_dom_sf"/>
</dbReference>
<comment type="cofactor">
    <cofactor evidence="8 9">
        <name>Zn(2+)</name>
        <dbReference type="ChEBI" id="CHEBI:29105"/>
    </cofactor>
    <text evidence="8 9">Binds 1 zinc ion per subunit.</text>
</comment>
<dbReference type="SUPFAM" id="SSF55486">
    <property type="entry name" value="Metalloproteases ('zincins'), catalytic domain"/>
    <property type="match status" value="1"/>
</dbReference>
<dbReference type="Gene3D" id="3.40.390.10">
    <property type="entry name" value="Collagenase (Catalytic Domain)"/>
    <property type="match status" value="1"/>
</dbReference>
<keyword evidence="10" id="KW-1133">Transmembrane helix</keyword>